<dbReference type="EC" id="3.4.-.-" evidence="3"/>
<dbReference type="Gene3D" id="3.40.50.1820">
    <property type="entry name" value="alpha/beta hydrolase"/>
    <property type="match status" value="2"/>
</dbReference>
<evidence type="ECO:0000313" key="4">
    <source>
        <dbReference type="Proteomes" id="UP001589647"/>
    </source>
</evidence>
<dbReference type="RefSeq" id="WP_189648280.1">
    <property type="nucleotide sequence ID" value="NZ_BMRC01000006.1"/>
</dbReference>
<comment type="caution">
    <text evidence="3">The sequence shown here is derived from an EMBL/GenBank/DDBJ whole genome shotgun (WGS) entry which is preliminary data.</text>
</comment>
<dbReference type="Proteomes" id="UP001589647">
    <property type="component" value="Unassembled WGS sequence"/>
</dbReference>
<evidence type="ECO:0000259" key="2">
    <source>
        <dbReference type="Pfam" id="PF05448"/>
    </source>
</evidence>
<dbReference type="PANTHER" id="PTHR22946">
    <property type="entry name" value="DIENELACTONE HYDROLASE DOMAIN-CONTAINING PROTEIN-RELATED"/>
    <property type="match status" value="1"/>
</dbReference>
<keyword evidence="3" id="KW-0378">Hydrolase</keyword>
<evidence type="ECO:0000313" key="3">
    <source>
        <dbReference type="EMBL" id="MFB9209445.1"/>
    </source>
</evidence>
<protein>
    <submittedName>
        <fullName evidence="3">Alpha/beta hydrolase family protein</fullName>
        <ecNumber evidence="3">3.4.-.-</ecNumber>
    </submittedName>
</protein>
<accession>A0ABV5IY02</accession>
<name>A0ABV5IY02_9ACTN</name>
<dbReference type="InterPro" id="IPR029058">
    <property type="entry name" value="AB_hydrolase_fold"/>
</dbReference>
<keyword evidence="4" id="KW-1185">Reference proteome</keyword>
<sequence>MIPGFGPFLDGRFDVTHDLQAHVYRRTERLLSRWEAVNDALSSPAEVRARQAAVRAALTTSLYGTSLPPFAEGAAPPEAEHLGSVRAGDLVVERMVLRTAPGVLVPANLWRPARRSEPAGAVLFVCGHGGQAKAHPTYQAVCARLAGAGLVVLVMDPVGQGERALADRGDGGVAEHTDAGVTCWRAGHSLAAHFVHDARRGIDYLCARPDVDPARVGITGNSGGGVLTTLMMALEPRLAAAAPGTFVTSRRAYLWAGQAQDAEQILPGGTLLGVGHEDLLLAMAPRPALVLAADYDFFPLDGTLETVSRAARAYALLDAPDALSVARAPVAHGYHPELARAATAFLARHLGGTVLSDAEPEILPAEALACTRDGVFHDRPGTTHVPEPPARPATVEQVQALVHAHREPPAEFFPRWFDRPEAPVPVRHVFWRSERDVWNAGVLAGPPDPAGTLVIALFEHGTASLPERQEWIGARLGSGRAVLALDVRGVGALAPAPVTARPDGAYFGTTYKLMTDLLWLGDSLGAARIHDVLRALAFARHERLGARIELYGEAGQAVYARWAARLDDAVAAVELRDPVDGWESVIPGVTG</sequence>
<reference evidence="3 4" key="1">
    <citation type="submission" date="2024-09" db="EMBL/GenBank/DDBJ databases">
        <authorList>
            <person name="Sun Q."/>
            <person name="Mori K."/>
        </authorList>
    </citation>
    <scope>NUCLEOTIDE SEQUENCE [LARGE SCALE GENOMIC DNA]</scope>
    <source>
        <strain evidence="3 4">CCM 3426</strain>
    </source>
</reference>
<dbReference type="GO" id="GO:0016787">
    <property type="term" value="F:hydrolase activity"/>
    <property type="evidence" value="ECO:0007669"/>
    <property type="project" value="UniProtKB-KW"/>
</dbReference>
<comment type="similarity">
    <text evidence="1">Belongs to the AB hydrolase superfamily.</text>
</comment>
<organism evidence="3 4">
    <name type="scientific">Nonomuraea spiralis</name>
    <dbReference type="NCBI Taxonomy" id="46182"/>
    <lineage>
        <taxon>Bacteria</taxon>
        <taxon>Bacillati</taxon>
        <taxon>Actinomycetota</taxon>
        <taxon>Actinomycetes</taxon>
        <taxon>Streptosporangiales</taxon>
        <taxon>Streptosporangiaceae</taxon>
        <taxon>Nonomuraea</taxon>
    </lineage>
</organism>
<evidence type="ECO:0000256" key="1">
    <source>
        <dbReference type="ARBA" id="ARBA00008645"/>
    </source>
</evidence>
<dbReference type="InterPro" id="IPR050261">
    <property type="entry name" value="FrsA_esterase"/>
</dbReference>
<dbReference type="Pfam" id="PF05448">
    <property type="entry name" value="AXE1"/>
    <property type="match status" value="1"/>
</dbReference>
<feature type="domain" description="Acetyl xylan esterase" evidence="2">
    <location>
        <begin position="103"/>
        <end position="243"/>
    </location>
</feature>
<dbReference type="PANTHER" id="PTHR22946:SF8">
    <property type="entry name" value="ACETYL XYLAN ESTERASE DOMAIN-CONTAINING PROTEIN"/>
    <property type="match status" value="1"/>
</dbReference>
<proteinExistence type="inferred from homology"/>
<dbReference type="EMBL" id="JBHMEI010000104">
    <property type="protein sequence ID" value="MFB9209445.1"/>
    <property type="molecule type" value="Genomic_DNA"/>
</dbReference>
<gene>
    <name evidence="3" type="ORF">ACFFV7_50250</name>
</gene>
<dbReference type="InterPro" id="IPR008391">
    <property type="entry name" value="AXE1_dom"/>
</dbReference>
<dbReference type="SUPFAM" id="SSF53474">
    <property type="entry name" value="alpha/beta-Hydrolases"/>
    <property type="match status" value="2"/>
</dbReference>